<name>A0ABX3CX07_9BACI</name>
<comment type="caution">
    <text evidence="1">The sequence shown here is derived from an EMBL/GenBank/DDBJ whole genome shotgun (WGS) entry which is preliminary data.</text>
</comment>
<dbReference type="Proteomes" id="UP000180194">
    <property type="component" value="Unassembled WGS sequence"/>
</dbReference>
<sequence>MSVQFGTVEYFEKEIKAYLTNNRLKEPKLKNLKTIASKLENELLYDFSCHERLRQECLKNLSEAYGKMTRGNAAAV</sequence>
<dbReference type="RefSeq" id="WP_009332094.1">
    <property type="nucleotide sequence ID" value="NZ_CP062790.1"/>
</dbReference>
<reference evidence="1 2" key="1">
    <citation type="submission" date="2016-07" db="EMBL/GenBank/DDBJ databases">
        <title>Bacillus oceanisediminis whole genome.</title>
        <authorList>
            <person name="Pal Y."/>
            <person name="Verma A."/>
            <person name="Mual P."/>
            <person name="Srinivasan K."/>
        </authorList>
    </citation>
    <scope>NUCLEOTIDE SEQUENCE [LARGE SCALE GENOMIC DNA]</scope>
    <source>
        <strain evidence="1 2">Bhandara28</strain>
    </source>
</reference>
<protein>
    <submittedName>
        <fullName evidence="1">Uncharacterized protein</fullName>
    </submittedName>
</protein>
<proteinExistence type="predicted"/>
<keyword evidence="2" id="KW-1185">Reference proteome</keyword>
<gene>
    <name evidence="1" type="ORF">BBV17_10700</name>
</gene>
<organism evidence="1 2">
    <name type="scientific">Cytobacillus oceanisediminis</name>
    <dbReference type="NCBI Taxonomy" id="665099"/>
    <lineage>
        <taxon>Bacteria</taxon>
        <taxon>Bacillati</taxon>
        <taxon>Bacillota</taxon>
        <taxon>Bacilli</taxon>
        <taxon>Bacillales</taxon>
        <taxon>Bacillaceae</taxon>
        <taxon>Cytobacillus</taxon>
    </lineage>
</organism>
<accession>A0ABX3CX07</accession>
<evidence type="ECO:0000313" key="1">
    <source>
        <dbReference type="EMBL" id="OHX49955.1"/>
    </source>
</evidence>
<evidence type="ECO:0000313" key="2">
    <source>
        <dbReference type="Proteomes" id="UP000180194"/>
    </source>
</evidence>
<dbReference type="EMBL" id="MBRJ01000008">
    <property type="protein sequence ID" value="OHX49955.1"/>
    <property type="molecule type" value="Genomic_DNA"/>
</dbReference>